<evidence type="ECO:0000313" key="2">
    <source>
        <dbReference type="Proteomes" id="UP000267027"/>
    </source>
</evidence>
<sequence>MPRGQYCWRKVTVGVGQTRRGGATGRATVFGRTAAGGIGVYANKPSTSSRRLRPMLTSSTLAAFCCAALSSLCAAAPASVTQTSIVQNPEHMNNGTLYSISAFSPKVFVRTDEFELNYKSCVQFSYKLMESKVRLRAYTCLLSEGGFCTLDKFAYPKDREGCAYLRPWLFPHDRYSFYFVLEHRPRKYRSVRNKRHRRISKRNNQLSTTAFGHLELNGIVPCEKVCEKTEANNRTS</sequence>
<dbReference type="Proteomes" id="UP000267027">
    <property type="component" value="Unassembled WGS sequence"/>
</dbReference>
<dbReference type="WBParaSite" id="ACOC_0000811501-mRNA-1">
    <property type="protein sequence ID" value="ACOC_0000811501-mRNA-1"/>
    <property type="gene ID" value="ACOC_0000811501"/>
</dbReference>
<evidence type="ECO:0000313" key="1">
    <source>
        <dbReference type="EMBL" id="VDM59701.1"/>
    </source>
</evidence>
<dbReference type="AlphaFoldDB" id="A0A0R3PRI2"/>
<dbReference type="EMBL" id="UYYA01004117">
    <property type="protein sequence ID" value="VDM59701.1"/>
    <property type="molecule type" value="Genomic_DNA"/>
</dbReference>
<keyword evidence="2" id="KW-1185">Reference proteome</keyword>
<reference evidence="3" key="1">
    <citation type="submission" date="2017-02" db="UniProtKB">
        <authorList>
            <consortium name="WormBaseParasite"/>
        </authorList>
    </citation>
    <scope>IDENTIFICATION</scope>
</reference>
<evidence type="ECO:0000313" key="3">
    <source>
        <dbReference type="WBParaSite" id="ACOC_0000811501-mRNA-1"/>
    </source>
</evidence>
<gene>
    <name evidence="1" type="ORF">ACOC_LOCUS8116</name>
</gene>
<reference evidence="1 2" key="2">
    <citation type="submission" date="2018-11" db="EMBL/GenBank/DDBJ databases">
        <authorList>
            <consortium name="Pathogen Informatics"/>
        </authorList>
    </citation>
    <scope>NUCLEOTIDE SEQUENCE [LARGE SCALE GENOMIC DNA]</scope>
    <source>
        <strain evidence="1 2">Costa Rica</strain>
    </source>
</reference>
<dbReference type="OrthoDB" id="5788768at2759"/>
<protein>
    <submittedName>
        <fullName evidence="3">Lipocalin</fullName>
    </submittedName>
</protein>
<name>A0A0R3PRI2_ANGCS</name>
<accession>A0A0R3PRI2</accession>
<proteinExistence type="predicted"/>
<organism evidence="3">
    <name type="scientific">Angiostrongylus costaricensis</name>
    <name type="common">Nematode worm</name>
    <dbReference type="NCBI Taxonomy" id="334426"/>
    <lineage>
        <taxon>Eukaryota</taxon>
        <taxon>Metazoa</taxon>
        <taxon>Ecdysozoa</taxon>
        <taxon>Nematoda</taxon>
        <taxon>Chromadorea</taxon>
        <taxon>Rhabditida</taxon>
        <taxon>Rhabditina</taxon>
        <taxon>Rhabditomorpha</taxon>
        <taxon>Strongyloidea</taxon>
        <taxon>Metastrongylidae</taxon>
        <taxon>Angiostrongylus</taxon>
    </lineage>
</organism>